<dbReference type="PANTHER" id="PTHR11806">
    <property type="entry name" value="GLUCOSE INHIBITED DIVISION PROTEIN A"/>
    <property type="match status" value="1"/>
</dbReference>
<keyword evidence="6" id="KW-0274">FAD</keyword>
<evidence type="ECO:0000313" key="13">
    <source>
        <dbReference type="Proteomes" id="UP000824139"/>
    </source>
</evidence>
<dbReference type="InterPro" id="IPR036188">
    <property type="entry name" value="FAD/NAD-bd_sf"/>
</dbReference>
<dbReference type="InterPro" id="IPR040131">
    <property type="entry name" value="MnmG_N"/>
</dbReference>
<evidence type="ECO:0000256" key="7">
    <source>
        <dbReference type="ARBA" id="ARBA00023027"/>
    </source>
</evidence>
<dbReference type="PANTHER" id="PTHR11806:SF0">
    <property type="entry name" value="PROTEIN MTO1 HOMOLOG, MITOCHONDRIAL"/>
    <property type="match status" value="1"/>
</dbReference>
<evidence type="ECO:0000256" key="9">
    <source>
        <dbReference type="ARBA" id="ARBA00031800"/>
    </source>
</evidence>
<dbReference type="Proteomes" id="UP000824139">
    <property type="component" value="Unassembled WGS sequence"/>
</dbReference>
<protein>
    <recommendedName>
        <fullName evidence="3">tRNA uridine 5-carboxymethylaminomethyl modification enzyme MnmG</fullName>
    </recommendedName>
    <alternativeName>
        <fullName evidence="9">Glucose-inhibited division protein A</fullName>
    </alternativeName>
</protein>
<dbReference type="GO" id="GO:0030488">
    <property type="term" value="P:tRNA methylation"/>
    <property type="evidence" value="ECO:0007669"/>
    <property type="project" value="TreeGrafter"/>
</dbReference>
<dbReference type="GO" id="GO:0050660">
    <property type="term" value="F:flavin adenine dinucleotide binding"/>
    <property type="evidence" value="ECO:0007669"/>
    <property type="project" value="InterPro"/>
</dbReference>
<dbReference type="PROSITE" id="PS01280">
    <property type="entry name" value="GIDA_1"/>
    <property type="match status" value="1"/>
</dbReference>
<feature type="non-terminal residue" evidence="12">
    <location>
        <position position="554"/>
    </location>
</feature>
<accession>A0A9D1FW55</accession>
<evidence type="ECO:0000256" key="3">
    <source>
        <dbReference type="ARBA" id="ARBA00020461"/>
    </source>
</evidence>
<reference evidence="12" key="2">
    <citation type="journal article" date="2021" name="PeerJ">
        <title>Extensive microbial diversity within the chicken gut microbiome revealed by metagenomics and culture.</title>
        <authorList>
            <person name="Gilroy R."/>
            <person name="Ravi A."/>
            <person name="Getino M."/>
            <person name="Pursley I."/>
            <person name="Horton D.L."/>
            <person name="Alikhan N.F."/>
            <person name="Baker D."/>
            <person name="Gharbi K."/>
            <person name="Hall N."/>
            <person name="Watson M."/>
            <person name="Adriaenssens E.M."/>
            <person name="Foster-Nyarko E."/>
            <person name="Jarju S."/>
            <person name="Secka A."/>
            <person name="Antonio M."/>
            <person name="Oren A."/>
            <person name="Chaudhuri R.R."/>
            <person name="La Ragione R."/>
            <person name="Hildebrand F."/>
            <person name="Pallen M.J."/>
        </authorList>
    </citation>
    <scope>NUCLEOTIDE SEQUENCE</scope>
    <source>
        <strain evidence="12">CHK152-2994</strain>
    </source>
</reference>
<evidence type="ECO:0000256" key="6">
    <source>
        <dbReference type="ARBA" id="ARBA00022827"/>
    </source>
</evidence>
<name>A0A9D1FW55_9BACT</name>
<keyword evidence="5" id="KW-0819">tRNA processing</keyword>
<dbReference type="Pfam" id="PF01134">
    <property type="entry name" value="GIDA"/>
    <property type="match status" value="1"/>
</dbReference>
<reference evidence="12" key="1">
    <citation type="submission" date="2020-10" db="EMBL/GenBank/DDBJ databases">
        <authorList>
            <person name="Gilroy R."/>
        </authorList>
    </citation>
    <scope>NUCLEOTIDE SEQUENCE</scope>
    <source>
        <strain evidence="12">CHK152-2994</strain>
    </source>
</reference>
<dbReference type="AlphaFoldDB" id="A0A9D1FW55"/>
<dbReference type="PRINTS" id="PR00411">
    <property type="entry name" value="PNDRDTASEI"/>
</dbReference>
<dbReference type="SUPFAM" id="SSF51905">
    <property type="entry name" value="FAD/NAD(P)-binding domain"/>
    <property type="match status" value="1"/>
</dbReference>
<dbReference type="NCBIfam" id="TIGR00136">
    <property type="entry name" value="mnmG_gidA"/>
    <property type="match status" value="1"/>
</dbReference>
<evidence type="ECO:0000256" key="2">
    <source>
        <dbReference type="ARBA" id="ARBA00007653"/>
    </source>
</evidence>
<keyword evidence="7" id="KW-0520">NAD</keyword>
<dbReference type="FunFam" id="3.50.50.60:FF:000002">
    <property type="entry name" value="tRNA uridine 5-carboxymethylaminomethyl modification enzyme MnmG"/>
    <property type="match status" value="1"/>
</dbReference>
<evidence type="ECO:0000313" key="12">
    <source>
        <dbReference type="EMBL" id="HIS82516.1"/>
    </source>
</evidence>
<dbReference type="FunFam" id="1.10.10.1800:FF:000001">
    <property type="entry name" value="tRNA uridine 5-carboxymethylaminomethyl modification enzyme MnmG"/>
    <property type="match status" value="1"/>
</dbReference>
<evidence type="ECO:0000256" key="4">
    <source>
        <dbReference type="ARBA" id="ARBA00022630"/>
    </source>
</evidence>
<comment type="similarity">
    <text evidence="2">Belongs to the MnmG family.</text>
</comment>
<dbReference type="GO" id="GO:0002098">
    <property type="term" value="P:tRNA wobble uridine modification"/>
    <property type="evidence" value="ECO:0007669"/>
    <property type="project" value="InterPro"/>
</dbReference>
<proteinExistence type="inferred from homology"/>
<dbReference type="PRINTS" id="PR00368">
    <property type="entry name" value="FADPNR"/>
</dbReference>
<evidence type="ECO:0000256" key="5">
    <source>
        <dbReference type="ARBA" id="ARBA00022694"/>
    </source>
</evidence>
<dbReference type="Pfam" id="PF21680">
    <property type="entry name" value="GIDA_C_1st"/>
    <property type="match status" value="1"/>
</dbReference>
<dbReference type="GO" id="GO:0005737">
    <property type="term" value="C:cytoplasm"/>
    <property type="evidence" value="ECO:0007669"/>
    <property type="project" value="UniProtKB-ARBA"/>
</dbReference>
<organism evidence="12 13">
    <name type="scientific">Candidatus Scatenecus faecavium</name>
    <dbReference type="NCBI Taxonomy" id="2840915"/>
    <lineage>
        <taxon>Bacteria</taxon>
        <taxon>Candidatus Scatenecus</taxon>
    </lineage>
</organism>
<dbReference type="InterPro" id="IPR002218">
    <property type="entry name" value="MnmG-rel"/>
</dbReference>
<evidence type="ECO:0000256" key="8">
    <source>
        <dbReference type="ARBA" id="ARBA00025948"/>
    </source>
</evidence>
<comment type="cofactor">
    <cofactor evidence="1">
        <name>FAD</name>
        <dbReference type="ChEBI" id="CHEBI:57692"/>
    </cofactor>
</comment>
<sequence length="554" mass="61747">MNYLKNTYDCIVVGAGHAGCEAAVSAARLGAKVLLCTLNIDNIALMPCNPAIGGPAKSTIVREIDALGGVMGEAADATYIQMRMLNSSKGPAVRALRAQSDKKQYMDYMRNVIENNKNIYLRQACITDLIAENGVITGAVDEFGIEYKARTVILTTGTSLCGRIFVGLKSYSAGRLGEMAAIGLSDSLKKLGINIKKLKTGTPPRVDKRTIDYSKMQIQPPDEELYFYSFKPDRPVRPQVPCYLTRTTEETHRIIRENLDKSPMFQGLIEGVGPRYCPSIEDKVVRFAQNPSHHIFVEPEGLGTYEVYIQGFSSSLPADVQVKMLHTLPGLEKAHVIKPAYAVEYDYVPAVQTMHSLMSKNIQGLFFAGQINGTSGYEEAAGQGLIAGINAVNYLNNSEMLELSRSSSYIGTLIDDLVTKDIQDPYRMLTSRSEYRLLLRQDNADARLTEIGRKIGLIDDAQFKVYTEKQQNIEKEMSRLLEHKISATDKVNEILAKYGENMERGMKAAELLKRPNITYKILQEIDETTANLNVARDIYEQVEVLIKYEGYLKR</sequence>
<evidence type="ECO:0000259" key="10">
    <source>
        <dbReference type="Pfam" id="PF01134"/>
    </source>
</evidence>
<evidence type="ECO:0000256" key="1">
    <source>
        <dbReference type="ARBA" id="ARBA00001974"/>
    </source>
</evidence>
<dbReference type="InterPro" id="IPR049312">
    <property type="entry name" value="GIDA_C_N"/>
</dbReference>
<dbReference type="InterPro" id="IPR020595">
    <property type="entry name" value="MnmG-rel_CS"/>
</dbReference>
<evidence type="ECO:0000259" key="11">
    <source>
        <dbReference type="Pfam" id="PF21680"/>
    </source>
</evidence>
<comment type="subunit">
    <text evidence="8">Homodimer. Heterotetramer of two MnmE and two MnmG subunits.</text>
</comment>
<dbReference type="Gene3D" id="1.10.10.1800">
    <property type="entry name" value="tRNA uridine 5-carboxymethylaminomethyl modification enzyme MnmG/GidA"/>
    <property type="match status" value="1"/>
</dbReference>
<dbReference type="Gene3D" id="3.50.50.60">
    <property type="entry name" value="FAD/NAD(P)-binding domain"/>
    <property type="match status" value="2"/>
</dbReference>
<keyword evidence="4" id="KW-0285">Flavoprotein</keyword>
<dbReference type="PROSITE" id="PS01281">
    <property type="entry name" value="GIDA_2"/>
    <property type="match status" value="1"/>
</dbReference>
<dbReference type="EMBL" id="DVJO01000060">
    <property type="protein sequence ID" value="HIS82516.1"/>
    <property type="molecule type" value="Genomic_DNA"/>
</dbReference>
<feature type="domain" description="MnmG N-terminal" evidence="10">
    <location>
        <begin position="9"/>
        <end position="398"/>
    </location>
</feature>
<feature type="domain" description="tRNA uridine 5-carboxymethylaminomethyl modification enzyme C-terminal N-terninal subdomain" evidence="11">
    <location>
        <begin position="460"/>
        <end position="554"/>
    </location>
</feature>
<comment type="caution">
    <text evidence="12">The sequence shown here is derived from an EMBL/GenBank/DDBJ whole genome shotgun (WGS) entry which is preliminary data.</text>
</comment>
<gene>
    <name evidence="12" type="primary">mnmG</name>
    <name evidence="12" type="ORF">IAD41_02785</name>
</gene>
<dbReference type="InterPro" id="IPR004416">
    <property type="entry name" value="MnmG"/>
</dbReference>